<evidence type="ECO:0000256" key="1">
    <source>
        <dbReference type="ARBA" id="ARBA00004123"/>
    </source>
</evidence>
<keyword evidence="7 11" id="KW-0238">DNA-binding</keyword>
<dbReference type="SUPFAM" id="SSF46689">
    <property type="entry name" value="Homeodomain-like"/>
    <property type="match status" value="1"/>
</dbReference>
<evidence type="ECO:0000259" key="15">
    <source>
        <dbReference type="PROSITE" id="PS50016"/>
    </source>
</evidence>
<dbReference type="SUPFAM" id="SSF57903">
    <property type="entry name" value="FYVE/PHD zinc finger"/>
    <property type="match status" value="1"/>
</dbReference>
<dbReference type="Pfam" id="PF00046">
    <property type="entry name" value="Homeodomain"/>
    <property type="match status" value="1"/>
</dbReference>
<dbReference type="InterPro" id="IPR019787">
    <property type="entry name" value="Znf_PHD-finger"/>
</dbReference>
<dbReference type="Gene3D" id="1.10.10.60">
    <property type="entry name" value="Homeodomain-like"/>
    <property type="match status" value="1"/>
</dbReference>
<dbReference type="PANTHER" id="PTHR12628">
    <property type="entry name" value="POLYCOMB-LIKE TRANSCRIPTION FACTOR"/>
    <property type="match status" value="1"/>
</dbReference>
<dbReference type="PANTHER" id="PTHR12628:SF13">
    <property type="entry name" value="HOMEOBOX PROTEIN HAT3.1"/>
    <property type="match status" value="1"/>
</dbReference>
<keyword evidence="5" id="KW-0862">Zinc</keyword>
<evidence type="ECO:0000256" key="6">
    <source>
        <dbReference type="ARBA" id="ARBA00023015"/>
    </source>
</evidence>
<dbReference type="GO" id="GO:0045814">
    <property type="term" value="P:negative regulation of gene expression, epigenetic"/>
    <property type="evidence" value="ECO:0007669"/>
    <property type="project" value="TreeGrafter"/>
</dbReference>
<evidence type="ECO:0000259" key="16">
    <source>
        <dbReference type="PROSITE" id="PS50071"/>
    </source>
</evidence>
<feature type="compositionally biased region" description="Polar residues" evidence="14">
    <location>
        <begin position="1"/>
        <end position="14"/>
    </location>
</feature>
<dbReference type="InterPro" id="IPR001965">
    <property type="entry name" value="Znf_PHD"/>
</dbReference>
<evidence type="ECO:0000256" key="8">
    <source>
        <dbReference type="ARBA" id="ARBA00023155"/>
    </source>
</evidence>
<dbReference type="InterPro" id="IPR011011">
    <property type="entry name" value="Znf_FYVE_PHD"/>
</dbReference>
<proteinExistence type="inferred from homology"/>
<name>A0AAV0DKS6_9ASTE</name>
<comment type="subcellular location">
    <subcellularLocation>
        <location evidence="1 11 13">Nucleus</location>
    </subcellularLocation>
</comment>
<keyword evidence="3" id="KW-0479">Metal-binding</keyword>
<feature type="DNA-binding region" description="Homeobox" evidence="11">
    <location>
        <begin position="545"/>
        <end position="604"/>
    </location>
</feature>
<keyword evidence="10 11" id="KW-0539">Nucleus</keyword>
<comment type="similarity">
    <text evidence="2">Belongs to the PHD-associated homeobox family.</text>
</comment>
<dbReference type="GO" id="GO:0005634">
    <property type="term" value="C:nucleus"/>
    <property type="evidence" value="ECO:0007669"/>
    <property type="project" value="UniProtKB-SubCell"/>
</dbReference>
<dbReference type="GO" id="GO:0003682">
    <property type="term" value="F:chromatin binding"/>
    <property type="evidence" value="ECO:0007669"/>
    <property type="project" value="TreeGrafter"/>
</dbReference>
<dbReference type="InterPro" id="IPR001356">
    <property type="entry name" value="HD"/>
</dbReference>
<keyword evidence="8 11" id="KW-0371">Homeobox</keyword>
<keyword evidence="4 12" id="KW-0863">Zinc-finger</keyword>
<keyword evidence="6" id="KW-0805">Transcription regulation</keyword>
<evidence type="ECO:0000256" key="7">
    <source>
        <dbReference type="ARBA" id="ARBA00023125"/>
    </source>
</evidence>
<dbReference type="EMBL" id="CAMAPF010000122">
    <property type="protein sequence ID" value="CAH9103643.1"/>
    <property type="molecule type" value="Genomic_DNA"/>
</dbReference>
<evidence type="ECO:0000313" key="17">
    <source>
        <dbReference type="EMBL" id="CAH9103643.1"/>
    </source>
</evidence>
<evidence type="ECO:0000313" key="18">
    <source>
        <dbReference type="Proteomes" id="UP001152523"/>
    </source>
</evidence>
<organism evidence="17 18">
    <name type="scientific">Cuscuta epithymum</name>
    <dbReference type="NCBI Taxonomy" id="186058"/>
    <lineage>
        <taxon>Eukaryota</taxon>
        <taxon>Viridiplantae</taxon>
        <taxon>Streptophyta</taxon>
        <taxon>Embryophyta</taxon>
        <taxon>Tracheophyta</taxon>
        <taxon>Spermatophyta</taxon>
        <taxon>Magnoliopsida</taxon>
        <taxon>eudicotyledons</taxon>
        <taxon>Gunneridae</taxon>
        <taxon>Pentapetalae</taxon>
        <taxon>asterids</taxon>
        <taxon>lamiids</taxon>
        <taxon>Solanales</taxon>
        <taxon>Convolvulaceae</taxon>
        <taxon>Cuscuteae</taxon>
        <taxon>Cuscuta</taxon>
        <taxon>Cuscuta subgen. Cuscuta</taxon>
    </lineage>
</organism>
<dbReference type="FunFam" id="3.30.40.10:FF:000650">
    <property type="entry name" value="Homeobox protein HAT3.1"/>
    <property type="match status" value="1"/>
</dbReference>
<evidence type="ECO:0000256" key="2">
    <source>
        <dbReference type="ARBA" id="ARBA00007427"/>
    </source>
</evidence>
<keyword evidence="18" id="KW-1185">Reference proteome</keyword>
<dbReference type="SMART" id="SM00249">
    <property type="entry name" value="PHD"/>
    <property type="match status" value="1"/>
</dbReference>
<dbReference type="PROSITE" id="PS01359">
    <property type="entry name" value="ZF_PHD_1"/>
    <property type="match status" value="1"/>
</dbReference>
<evidence type="ECO:0000256" key="12">
    <source>
        <dbReference type="PROSITE-ProRule" id="PRU00146"/>
    </source>
</evidence>
<evidence type="ECO:0000256" key="10">
    <source>
        <dbReference type="ARBA" id="ARBA00023242"/>
    </source>
</evidence>
<feature type="compositionally biased region" description="Polar residues" evidence="14">
    <location>
        <begin position="493"/>
        <end position="519"/>
    </location>
</feature>
<dbReference type="InterPro" id="IPR009057">
    <property type="entry name" value="Homeodomain-like_sf"/>
</dbReference>
<dbReference type="GO" id="GO:0008270">
    <property type="term" value="F:zinc ion binding"/>
    <property type="evidence" value="ECO:0007669"/>
    <property type="project" value="UniProtKB-KW"/>
</dbReference>
<feature type="compositionally biased region" description="Basic and acidic residues" evidence="14">
    <location>
        <begin position="453"/>
        <end position="468"/>
    </location>
</feature>
<evidence type="ECO:0000256" key="14">
    <source>
        <dbReference type="SAM" id="MobiDB-lite"/>
    </source>
</evidence>
<dbReference type="AlphaFoldDB" id="A0AAV0DKS6"/>
<dbReference type="CDD" id="cd15504">
    <property type="entry name" value="PHD_PRHA_like"/>
    <property type="match status" value="1"/>
</dbReference>
<feature type="region of interest" description="Disordered" evidence="14">
    <location>
        <begin position="1"/>
        <end position="37"/>
    </location>
</feature>
<dbReference type="PROSITE" id="PS50016">
    <property type="entry name" value="ZF_PHD_2"/>
    <property type="match status" value="1"/>
</dbReference>
<dbReference type="InterPro" id="IPR045876">
    <property type="entry name" value="PRHA-like_PHD-finger"/>
</dbReference>
<dbReference type="PROSITE" id="PS50071">
    <property type="entry name" value="HOMEOBOX_2"/>
    <property type="match status" value="1"/>
</dbReference>
<reference evidence="17" key="1">
    <citation type="submission" date="2022-07" db="EMBL/GenBank/DDBJ databases">
        <authorList>
            <person name="Macas J."/>
            <person name="Novak P."/>
            <person name="Neumann P."/>
        </authorList>
    </citation>
    <scope>NUCLEOTIDE SEQUENCE</scope>
</reference>
<dbReference type="SMART" id="SM00389">
    <property type="entry name" value="HOX"/>
    <property type="match status" value="1"/>
</dbReference>
<evidence type="ECO:0000256" key="5">
    <source>
        <dbReference type="ARBA" id="ARBA00022833"/>
    </source>
</evidence>
<feature type="compositionally biased region" description="Polar residues" evidence="14">
    <location>
        <begin position="331"/>
        <end position="352"/>
    </location>
</feature>
<evidence type="ECO:0000256" key="9">
    <source>
        <dbReference type="ARBA" id="ARBA00023163"/>
    </source>
</evidence>
<gene>
    <name evidence="17" type="ORF">CEPIT_LOCUS16502</name>
</gene>
<keyword evidence="9" id="KW-0804">Transcription</keyword>
<dbReference type="InterPro" id="IPR013083">
    <property type="entry name" value="Znf_RING/FYVE/PHD"/>
</dbReference>
<comment type="caution">
    <text evidence="17">The sequence shown here is derived from an EMBL/GenBank/DDBJ whole genome shotgun (WGS) entry which is preliminary data.</text>
</comment>
<dbReference type="GO" id="GO:0003677">
    <property type="term" value="F:DNA binding"/>
    <property type="evidence" value="ECO:0007669"/>
    <property type="project" value="UniProtKB-UniRule"/>
</dbReference>
<evidence type="ECO:0000256" key="3">
    <source>
        <dbReference type="ARBA" id="ARBA00022723"/>
    </source>
</evidence>
<evidence type="ECO:0000256" key="11">
    <source>
        <dbReference type="PROSITE-ProRule" id="PRU00108"/>
    </source>
</evidence>
<dbReference type="Gene3D" id="3.30.40.10">
    <property type="entry name" value="Zinc/RING finger domain, C3HC4 (zinc finger)"/>
    <property type="match status" value="1"/>
</dbReference>
<dbReference type="Proteomes" id="UP001152523">
    <property type="component" value="Unassembled WGS sequence"/>
</dbReference>
<evidence type="ECO:0000256" key="13">
    <source>
        <dbReference type="RuleBase" id="RU000682"/>
    </source>
</evidence>
<dbReference type="Pfam" id="PF00628">
    <property type="entry name" value="PHD"/>
    <property type="match status" value="1"/>
</dbReference>
<feature type="region of interest" description="Disordered" evidence="14">
    <location>
        <begin position="307"/>
        <end position="550"/>
    </location>
</feature>
<protein>
    <submittedName>
        <fullName evidence="17">Uncharacterized protein</fullName>
    </submittedName>
</protein>
<accession>A0AAV0DKS6</accession>
<dbReference type="CDD" id="cd00086">
    <property type="entry name" value="homeodomain"/>
    <property type="match status" value="1"/>
</dbReference>
<dbReference type="InterPro" id="IPR019786">
    <property type="entry name" value="Zinc_finger_PHD-type_CS"/>
</dbReference>
<feature type="domain" description="PHD-type" evidence="15">
    <location>
        <begin position="218"/>
        <end position="275"/>
    </location>
</feature>
<feature type="domain" description="Homeobox" evidence="16">
    <location>
        <begin position="543"/>
        <end position="603"/>
    </location>
</feature>
<evidence type="ECO:0000256" key="4">
    <source>
        <dbReference type="ARBA" id="ARBA00022771"/>
    </source>
</evidence>
<sequence>MATNSSCASLGPNSSEHDHPNANTEFVGCKGNNGEKDKTTIEESKVEFLRICRDADGNTVHLDDIKKNPTEPPGVSLPRVLRCRKQKKSESFEQNNAVGGADSDIVENCTNHNTIKRKEKQMKQVSVDEFSRTRVKLRYFLHRITYEQNLIDAYSTEGWKGKSLEKIKPEKELQRAKSGIFKYKLKIRDLFQHIDMLLAPGRLPESSFDPEGQIDSEDIFCAKCGSKDLQADNDIILCDGACVRGFHQMCLEPPLLKADIPPGDEPWLCPGCVCKLDCFVLLNNLQGTNLSLRDSWEKVFPGEAASATTGNKLDDISGLPSDDSEDDDYNPATNPEVDQNSSQEDKSTSSVESDYFSASDDFEAPPVLNNLEVMGLPSEDSEDEDYDPGAPGHDTDQEMQESSSSDFSSDSEDVGGSPGQHQLGNLEIGAGAGECSPKDDAPHLQSNDELVYEDMHPKDDNKLHDLKGMCRSISSNSGDKGCDSISPKRKSTSPKTAQKSSDQTESSEMSTNFSQIKNQNAKERRRGKRPKVEGLVTSEQGSSSKRIGKSKYGEDAIKRLFECFKENQYPNRVLKEKLVAELGLTIQQVNKWFENARWSFHHSSTNQATNQT</sequence>